<organism evidence="2 3">
    <name type="scientific">Xylocopilactobacillus apicola</name>
    <dbReference type="NCBI Taxonomy" id="2932184"/>
    <lineage>
        <taxon>Bacteria</taxon>
        <taxon>Bacillati</taxon>
        <taxon>Bacillota</taxon>
        <taxon>Bacilli</taxon>
        <taxon>Lactobacillales</taxon>
        <taxon>Lactobacillaceae</taxon>
        <taxon>Xylocopilactobacillus</taxon>
    </lineage>
</organism>
<dbReference type="PANTHER" id="PTHR30543:SF21">
    <property type="entry name" value="NAD(P)H-DEPENDENT FMN REDUCTASE LOT6"/>
    <property type="match status" value="1"/>
</dbReference>
<dbReference type="InterPro" id="IPR029039">
    <property type="entry name" value="Flavoprotein-like_sf"/>
</dbReference>
<feature type="domain" description="NADPH-dependent FMN reductase-like" evidence="1">
    <location>
        <begin position="4"/>
        <end position="149"/>
    </location>
</feature>
<keyword evidence="3" id="KW-1185">Reference proteome</keyword>
<dbReference type="Proteomes" id="UP001321861">
    <property type="component" value="Chromosome"/>
</dbReference>
<dbReference type="AlphaFoldDB" id="A0AAU9DRT4"/>
<dbReference type="GO" id="GO:0005829">
    <property type="term" value="C:cytosol"/>
    <property type="evidence" value="ECO:0007669"/>
    <property type="project" value="TreeGrafter"/>
</dbReference>
<proteinExistence type="predicted"/>
<evidence type="ECO:0000313" key="2">
    <source>
        <dbReference type="EMBL" id="BDR57893.1"/>
    </source>
</evidence>
<dbReference type="EMBL" id="AP026802">
    <property type="protein sequence ID" value="BDR57893.1"/>
    <property type="molecule type" value="Genomic_DNA"/>
</dbReference>
<gene>
    <name evidence="2" type="ORF">XA3_03340</name>
</gene>
<dbReference type="SUPFAM" id="SSF52218">
    <property type="entry name" value="Flavoproteins"/>
    <property type="match status" value="1"/>
</dbReference>
<dbReference type="InterPro" id="IPR005025">
    <property type="entry name" value="FMN_Rdtase-like_dom"/>
</dbReference>
<dbReference type="GO" id="GO:0010181">
    <property type="term" value="F:FMN binding"/>
    <property type="evidence" value="ECO:0007669"/>
    <property type="project" value="TreeGrafter"/>
</dbReference>
<sequence length="182" mass="20250">MKTIGLVIGSLRKGSYTRAIATQAAQMLPKDFKVKELNIANLPLYNQDLDDENRAPAEWEAFRSELNVVDAVIFATPEYNRGLPAALKNALDVGSRPYGQNLWDQKPAVIISDTPGAMGGFGANHQLRQSLVFLNMPTLQQPEAYIGNVTSFLDDDLKITNDSTKKFLQSIMDAFVQLIERY</sequence>
<protein>
    <submittedName>
        <fullName evidence="2">Flavin reductase</fullName>
    </submittedName>
</protein>
<reference evidence="2 3" key="1">
    <citation type="journal article" date="2023" name="Microbiol. Spectr.">
        <title>Symbiosis of Carpenter Bees with Uncharacterized Lactic Acid Bacteria Showing NAD Auxotrophy.</title>
        <authorList>
            <person name="Kawasaki S."/>
            <person name="Ozawa K."/>
            <person name="Mori T."/>
            <person name="Yamamoto A."/>
            <person name="Ito M."/>
            <person name="Ohkuma M."/>
            <person name="Sakamoto M."/>
            <person name="Matsutani M."/>
        </authorList>
    </citation>
    <scope>NUCLEOTIDE SEQUENCE [LARGE SCALE GENOMIC DNA]</scope>
    <source>
        <strain evidence="2 3">XA3</strain>
    </source>
</reference>
<dbReference type="Gene3D" id="3.40.50.360">
    <property type="match status" value="1"/>
</dbReference>
<name>A0AAU9DRT4_9LACO</name>
<dbReference type="KEGG" id="xap:XA3_03340"/>
<dbReference type="Pfam" id="PF03358">
    <property type="entry name" value="FMN_red"/>
    <property type="match status" value="1"/>
</dbReference>
<evidence type="ECO:0000313" key="3">
    <source>
        <dbReference type="Proteomes" id="UP001321861"/>
    </source>
</evidence>
<dbReference type="GO" id="GO:0016491">
    <property type="term" value="F:oxidoreductase activity"/>
    <property type="evidence" value="ECO:0007669"/>
    <property type="project" value="InterPro"/>
</dbReference>
<dbReference type="InterPro" id="IPR050712">
    <property type="entry name" value="NAD(P)H-dep_reductase"/>
</dbReference>
<evidence type="ECO:0000259" key="1">
    <source>
        <dbReference type="Pfam" id="PF03358"/>
    </source>
</evidence>
<accession>A0AAU9DRT4</accession>
<dbReference type="PANTHER" id="PTHR30543">
    <property type="entry name" value="CHROMATE REDUCTASE"/>
    <property type="match status" value="1"/>
</dbReference>